<protein>
    <recommendedName>
        <fullName evidence="19">Succinate dehydrogenase subunit 3</fullName>
    </recommendedName>
</protein>
<comment type="cofactor">
    <cofactor evidence="1">
        <name>heme</name>
        <dbReference type="ChEBI" id="CHEBI:30413"/>
    </cofactor>
</comment>
<evidence type="ECO:0000256" key="12">
    <source>
        <dbReference type="ARBA" id="ARBA00022989"/>
    </source>
</evidence>
<evidence type="ECO:0000313" key="17">
    <source>
        <dbReference type="EMBL" id="KAI5390069.1"/>
    </source>
</evidence>
<evidence type="ECO:0000256" key="8">
    <source>
        <dbReference type="ARBA" id="ARBA00022617"/>
    </source>
</evidence>
<evidence type="ECO:0000256" key="2">
    <source>
        <dbReference type="ARBA" id="ARBA00004050"/>
    </source>
</evidence>
<evidence type="ECO:0008006" key="19">
    <source>
        <dbReference type="Google" id="ProtNLM"/>
    </source>
</evidence>
<dbReference type="PANTHER" id="PTHR10978:SF5">
    <property type="entry name" value="SUCCINATE DEHYDROGENASE CYTOCHROME B560 SUBUNIT, MITOCHONDRIAL"/>
    <property type="match status" value="1"/>
</dbReference>
<comment type="subcellular location">
    <subcellularLocation>
        <location evidence="3">Mitochondrion inner membrane</location>
        <topology evidence="3">Single-pass membrane protein</topology>
    </subcellularLocation>
</comment>
<dbReference type="Gramene" id="Psat07G0540800-T1">
    <property type="protein sequence ID" value="KAI5390069.1"/>
    <property type="gene ID" value="KIW84_075408"/>
</dbReference>
<organism evidence="17 18">
    <name type="scientific">Pisum sativum</name>
    <name type="common">Garden pea</name>
    <name type="synonym">Lathyrus oleraceus</name>
    <dbReference type="NCBI Taxonomy" id="3888"/>
    <lineage>
        <taxon>Eukaryota</taxon>
        <taxon>Viridiplantae</taxon>
        <taxon>Streptophyta</taxon>
        <taxon>Embryophyta</taxon>
        <taxon>Tracheophyta</taxon>
        <taxon>Spermatophyta</taxon>
        <taxon>Magnoliopsida</taxon>
        <taxon>eudicotyledons</taxon>
        <taxon>Gunneridae</taxon>
        <taxon>Pentapetalae</taxon>
        <taxon>rosids</taxon>
        <taxon>fabids</taxon>
        <taxon>Fabales</taxon>
        <taxon>Fabaceae</taxon>
        <taxon>Papilionoideae</taxon>
        <taxon>50 kb inversion clade</taxon>
        <taxon>NPAAA clade</taxon>
        <taxon>Hologalegina</taxon>
        <taxon>IRL clade</taxon>
        <taxon>Fabeae</taxon>
        <taxon>Lathyrus</taxon>
    </lineage>
</organism>
<keyword evidence="12 16" id="KW-1133">Transmembrane helix</keyword>
<name>A0A9D4ZZT3_PEA</name>
<evidence type="ECO:0000313" key="18">
    <source>
        <dbReference type="Proteomes" id="UP001058974"/>
    </source>
</evidence>
<evidence type="ECO:0000256" key="13">
    <source>
        <dbReference type="ARBA" id="ARBA00023004"/>
    </source>
</evidence>
<comment type="subunit">
    <text evidence="5">Component of complex II composed of eight subunits in plants: four classical SDH subunits SDH1, SDH2, SDH3 and SDH4 (a flavoprotein (FP), an iron-sulfur protein (IP), and a cytochrome b composed of a large and a small subunit.), as well as four subunits unknown in mitochondria from bacteria and heterotrophic eukaryotes.</text>
</comment>
<evidence type="ECO:0000256" key="5">
    <source>
        <dbReference type="ARBA" id="ARBA00011313"/>
    </source>
</evidence>
<dbReference type="CDD" id="cd03499">
    <property type="entry name" value="SQR_TypeC_SdhC"/>
    <property type="match status" value="1"/>
</dbReference>
<dbReference type="GO" id="GO:0046872">
    <property type="term" value="F:metal ion binding"/>
    <property type="evidence" value="ECO:0007669"/>
    <property type="project" value="UniProtKB-KW"/>
</dbReference>
<evidence type="ECO:0000256" key="3">
    <source>
        <dbReference type="ARBA" id="ARBA00004434"/>
    </source>
</evidence>
<proteinExistence type="predicted"/>
<dbReference type="Pfam" id="PF01127">
    <property type="entry name" value="Sdh_cyt"/>
    <property type="match status" value="1"/>
</dbReference>
<evidence type="ECO:0000256" key="11">
    <source>
        <dbReference type="ARBA" id="ARBA00022946"/>
    </source>
</evidence>
<keyword evidence="13" id="KW-0408">Iron</keyword>
<dbReference type="Gene3D" id="1.20.1300.10">
    <property type="entry name" value="Fumarate reductase/succinate dehydrogenase, transmembrane subunit"/>
    <property type="match status" value="1"/>
</dbReference>
<keyword evidence="11" id="KW-0809">Transit peptide</keyword>
<keyword evidence="15 16" id="KW-0472">Membrane</keyword>
<comment type="caution">
    <text evidence="17">The sequence shown here is derived from an EMBL/GenBank/DDBJ whole genome shotgun (WGS) entry which is preliminary data.</text>
</comment>
<keyword evidence="8" id="KW-0349">Heme</keyword>
<evidence type="ECO:0000256" key="15">
    <source>
        <dbReference type="ARBA" id="ARBA00023136"/>
    </source>
</evidence>
<dbReference type="GO" id="GO:0009055">
    <property type="term" value="F:electron transfer activity"/>
    <property type="evidence" value="ECO:0007669"/>
    <property type="project" value="InterPro"/>
</dbReference>
<dbReference type="PANTHER" id="PTHR10978">
    <property type="entry name" value="SUCCINATE DEHYDROGENASE CYTOCHROME B560 SUBUNIT"/>
    <property type="match status" value="1"/>
</dbReference>
<keyword evidence="9 16" id="KW-0812">Transmembrane</keyword>
<sequence length="302" mass="32823">MLARGPISSSSSTRPQYPPRHSLYTHFLADSLFSLGTYSVDSSISNHSTSPNSSTAMSCLLRSSKSKLLSSSSSLSRAFSSIPRSNNQIGSISPAATELFHRNSATLPIAEENPTQGYTVGFPKNLESKLGGDSNVIDSLRYQALGLNTNMLAGARYGTKACAAKSPMLLGVSTLMARNFERSVAADTLGLAGQRRFMSDNPSKTSEIKPPSGFRPLSPHLPLYQPQLSSTLSICNRIAGGFLVAVTLLFYMIYMKLGLVTLTYDSFYQFVFYSSKLHLLAVEISALAMSYHLYSAIRHLFI</sequence>
<dbReference type="EMBL" id="JAMSHJ010000007">
    <property type="protein sequence ID" value="KAI5390069.1"/>
    <property type="molecule type" value="Genomic_DNA"/>
</dbReference>
<evidence type="ECO:0000256" key="16">
    <source>
        <dbReference type="SAM" id="Phobius"/>
    </source>
</evidence>
<dbReference type="AlphaFoldDB" id="A0A9D4ZZT3"/>
<keyword evidence="14" id="KW-0496">Mitochondrion</keyword>
<dbReference type="GO" id="GO:0006099">
    <property type="term" value="P:tricarboxylic acid cycle"/>
    <property type="evidence" value="ECO:0007669"/>
    <property type="project" value="UniProtKB-KW"/>
</dbReference>
<gene>
    <name evidence="17" type="ORF">KIW84_075408</name>
</gene>
<dbReference type="InterPro" id="IPR000701">
    <property type="entry name" value="SuccDH_FuR_B_TM-su"/>
</dbReference>
<keyword evidence="7" id="KW-0816">Tricarboxylic acid cycle</keyword>
<evidence type="ECO:0000256" key="1">
    <source>
        <dbReference type="ARBA" id="ARBA00001971"/>
    </source>
</evidence>
<keyword evidence="6" id="KW-0813">Transport</keyword>
<evidence type="ECO:0000256" key="6">
    <source>
        <dbReference type="ARBA" id="ARBA00022448"/>
    </source>
</evidence>
<dbReference type="InterPro" id="IPR014314">
    <property type="entry name" value="Succ_DH_cytb556"/>
</dbReference>
<reference evidence="17 18" key="1">
    <citation type="journal article" date="2022" name="Nat. Genet.">
        <title>Improved pea reference genome and pan-genome highlight genomic features and evolutionary characteristics.</title>
        <authorList>
            <person name="Yang T."/>
            <person name="Liu R."/>
            <person name="Luo Y."/>
            <person name="Hu S."/>
            <person name="Wang D."/>
            <person name="Wang C."/>
            <person name="Pandey M.K."/>
            <person name="Ge S."/>
            <person name="Xu Q."/>
            <person name="Li N."/>
            <person name="Li G."/>
            <person name="Huang Y."/>
            <person name="Saxena R.K."/>
            <person name="Ji Y."/>
            <person name="Li M."/>
            <person name="Yan X."/>
            <person name="He Y."/>
            <person name="Liu Y."/>
            <person name="Wang X."/>
            <person name="Xiang C."/>
            <person name="Varshney R.K."/>
            <person name="Ding H."/>
            <person name="Gao S."/>
            <person name="Zong X."/>
        </authorList>
    </citation>
    <scope>NUCLEOTIDE SEQUENCE [LARGE SCALE GENOMIC DNA]</scope>
    <source>
        <strain evidence="17 18">cv. Zhongwan 6</strain>
    </source>
</reference>
<keyword evidence="10" id="KW-0479">Metal-binding</keyword>
<dbReference type="Proteomes" id="UP001058974">
    <property type="component" value="Chromosome 7"/>
</dbReference>
<dbReference type="GO" id="GO:0005743">
    <property type="term" value="C:mitochondrial inner membrane"/>
    <property type="evidence" value="ECO:0007669"/>
    <property type="project" value="UniProtKB-SubCell"/>
</dbReference>
<evidence type="ECO:0000256" key="9">
    <source>
        <dbReference type="ARBA" id="ARBA00022692"/>
    </source>
</evidence>
<dbReference type="SUPFAM" id="SSF81343">
    <property type="entry name" value="Fumarate reductase respiratory complex transmembrane subunits"/>
    <property type="match status" value="1"/>
</dbReference>
<keyword evidence="18" id="KW-1185">Reference proteome</keyword>
<dbReference type="FunFam" id="1.20.1300.10:FF:000014">
    <property type="entry name" value="Succinate dehydrogenase subunit 3-1, mitochondrial"/>
    <property type="match status" value="1"/>
</dbReference>
<feature type="transmembrane region" description="Helical" evidence="16">
    <location>
        <begin position="238"/>
        <end position="257"/>
    </location>
</feature>
<dbReference type="GO" id="GO:0045273">
    <property type="term" value="C:respiratory chain complex II (succinate dehydrogenase)"/>
    <property type="evidence" value="ECO:0007669"/>
    <property type="project" value="UniProtKB-ARBA"/>
</dbReference>
<dbReference type="GO" id="GO:0006121">
    <property type="term" value="P:mitochondrial electron transport, succinate to ubiquinone"/>
    <property type="evidence" value="ECO:0007669"/>
    <property type="project" value="TreeGrafter"/>
</dbReference>
<accession>A0A9D4ZZT3</accession>
<feature type="transmembrane region" description="Helical" evidence="16">
    <location>
        <begin position="277"/>
        <end position="297"/>
    </location>
</feature>
<evidence type="ECO:0000256" key="7">
    <source>
        <dbReference type="ARBA" id="ARBA00022532"/>
    </source>
</evidence>
<comment type="function">
    <text evidence="2">Membrane-anchoring subunit of succinate dehydrogenase (SDH).</text>
</comment>
<evidence type="ECO:0000256" key="4">
    <source>
        <dbReference type="ARBA" id="ARBA00005163"/>
    </source>
</evidence>
<evidence type="ECO:0000256" key="10">
    <source>
        <dbReference type="ARBA" id="ARBA00022723"/>
    </source>
</evidence>
<dbReference type="InterPro" id="IPR034804">
    <property type="entry name" value="SQR/QFR_C/D"/>
</dbReference>
<comment type="pathway">
    <text evidence="4">Carbohydrate metabolism; tricarboxylic acid cycle.</text>
</comment>
<evidence type="ECO:0000256" key="14">
    <source>
        <dbReference type="ARBA" id="ARBA00023128"/>
    </source>
</evidence>